<evidence type="ECO:0000256" key="10">
    <source>
        <dbReference type="ARBA" id="ARBA00048174"/>
    </source>
</evidence>
<dbReference type="InterPro" id="IPR029001">
    <property type="entry name" value="ITPase-like_fam"/>
</dbReference>
<dbReference type="GO" id="GO:0103023">
    <property type="term" value="F:ITPase activity"/>
    <property type="evidence" value="ECO:0007669"/>
    <property type="project" value="UniProtKB-EC"/>
</dbReference>
<evidence type="ECO:0000256" key="6">
    <source>
        <dbReference type="ARBA" id="ARBA00022842"/>
    </source>
</evidence>
<keyword evidence="3" id="KW-0479">Metal-binding</keyword>
<dbReference type="OrthoDB" id="164951at2"/>
<comment type="cofactor">
    <cofactor evidence="1">
        <name>Mn(2+)</name>
        <dbReference type="ChEBI" id="CHEBI:29035"/>
    </cofactor>
</comment>
<dbReference type="NCBIfam" id="NF002850">
    <property type="entry name" value="PRK03114.1"/>
    <property type="match status" value="1"/>
</dbReference>
<evidence type="ECO:0000256" key="8">
    <source>
        <dbReference type="ARBA" id="ARBA00023211"/>
    </source>
</evidence>
<keyword evidence="7" id="KW-0546">Nucleotide metabolism</keyword>
<accession>A0A317L2Z4</accession>
<dbReference type="InterPro" id="IPR026533">
    <property type="entry name" value="NTPase/PRRC1"/>
</dbReference>
<keyword evidence="6" id="KW-0460">Magnesium</keyword>
<evidence type="ECO:0000256" key="2">
    <source>
        <dbReference type="ARBA" id="ARBA00001946"/>
    </source>
</evidence>
<dbReference type="InterPro" id="IPR050299">
    <property type="entry name" value="YjjX_NTPase"/>
</dbReference>
<protein>
    <recommendedName>
        <fullName evidence="9">inosine/xanthosine triphosphatase</fullName>
        <ecNumber evidence="9">3.6.1.73</ecNumber>
    </recommendedName>
</protein>
<dbReference type="GO" id="GO:0000166">
    <property type="term" value="F:nucleotide binding"/>
    <property type="evidence" value="ECO:0007669"/>
    <property type="project" value="UniProtKB-KW"/>
</dbReference>
<comment type="caution">
    <text evidence="13">The sequence shown here is derived from an EMBL/GenBank/DDBJ whole genome shotgun (WGS) entry which is preliminary data.</text>
</comment>
<name>A0A317L2Z4_9BACI</name>
<dbReference type="PANTHER" id="PTHR34699">
    <property type="match status" value="1"/>
</dbReference>
<keyword evidence="8" id="KW-0464">Manganese</keyword>
<dbReference type="Pfam" id="PF01931">
    <property type="entry name" value="NTPase_I-T"/>
    <property type="match status" value="1"/>
</dbReference>
<dbReference type="PANTHER" id="PTHR34699:SF2">
    <property type="entry name" value="NON-CANONICAL PURINE NTP PHOSPHATASE_PRRC1 DOMAIN-CONTAINING PROTEIN"/>
    <property type="match status" value="1"/>
</dbReference>
<evidence type="ECO:0000256" key="7">
    <source>
        <dbReference type="ARBA" id="ARBA00023080"/>
    </source>
</evidence>
<keyword evidence="4" id="KW-0547">Nucleotide-binding</keyword>
<evidence type="ECO:0000256" key="1">
    <source>
        <dbReference type="ARBA" id="ARBA00001936"/>
    </source>
</evidence>
<evidence type="ECO:0000259" key="12">
    <source>
        <dbReference type="Pfam" id="PF01931"/>
    </source>
</evidence>
<comment type="catalytic activity">
    <reaction evidence="11">
        <text>XTP + H2O = XDP + phosphate + H(+)</text>
        <dbReference type="Rhea" id="RHEA:28406"/>
        <dbReference type="ChEBI" id="CHEBI:15377"/>
        <dbReference type="ChEBI" id="CHEBI:15378"/>
        <dbReference type="ChEBI" id="CHEBI:43474"/>
        <dbReference type="ChEBI" id="CHEBI:59884"/>
        <dbReference type="ChEBI" id="CHEBI:61314"/>
        <dbReference type="EC" id="3.6.1.73"/>
    </reaction>
</comment>
<comment type="cofactor">
    <cofactor evidence="2">
        <name>Mg(2+)</name>
        <dbReference type="ChEBI" id="CHEBI:18420"/>
    </cofactor>
</comment>
<dbReference type="Gene3D" id="3.90.950.10">
    <property type="match status" value="1"/>
</dbReference>
<evidence type="ECO:0000256" key="4">
    <source>
        <dbReference type="ARBA" id="ARBA00022741"/>
    </source>
</evidence>
<evidence type="ECO:0000256" key="5">
    <source>
        <dbReference type="ARBA" id="ARBA00022801"/>
    </source>
</evidence>
<dbReference type="SUPFAM" id="SSF52972">
    <property type="entry name" value="ITPase-like"/>
    <property type="match status" value="1"/>
</dbReference>
<dbReference type="GO" id="GO:0009117">
    <property type="term" value="P:nucleotide metabolic process"/>
    <property type="evidence" value="ECO:0007669"/>
    <property type="project" value="UniProtKB-KW"/>
</dbReference>
<dbReference type="AlphaFoldDB" id="A0A317L2Z4"/>
<dbReference type="Proteomes" id="UP000245624">
    <property type="component" value="Unassembled WGS sequence"/>
</dbReference>
<evidence type="ECO:0000256" key="11">
    <source>
        <dbReference type="ARBA" id="ARBA00048781"/>
    </source>
</evidence>
<keyword evidence="14" id="KW-1185">Reference proteome</keyword>
<evidence type="ECO:0000256" key="3">
    <source>
        <dbReference type="ARBA" id="ARBA00022723"/>
    </source>
</evidence>
<reference evidence="13 14" key="1">
    <citation type="submission" date="2018-05" db="EMBL/GenBank/DDBJ databases">
        <title>Genomic analysis of Gracilibacillus dipsosauri DD1 reveals novel features of a salt-tolerant amylase.</title>
        <authorList>
            <person name="Deutch C.E."/>
            <person name="Yang S."/>
        </authorList>
    </citation>
    <scope>NUCLEOTIDE SEQUENCE [LARGE SCALE GENOMIC DNA]</scope>
    <source>
        <strain evidence="13 14">DD1</strain>
    </source>
</reference>
<dbReference type="EMBL" id="QGTD01000002">
    <property type="protein sequence ID" value="PWU70251.1"/>
    <property type="molecule type" value="Genomic_DNA"/>
</dbReference>
<evidence type="ECO:0000313" key="14">
    <source>
        <dbReference type="Proteomes" id="UP000245624"/>
    </source>
</evidence>
<gene>
    <name evidence="13" type="ORF">DLJ74_01255</name>
</gene>
<proteinExistence type="predicted"/>
<organism evidence="13 14">
    <name type="scientific">Gracilibacillus dipsosauri</name>
    <dbReference type="NCBI Taxonomy" id="178340"/>
    <lineage>
        <taxon>Bacteria</taxon>
        <taxon>Bacillati</taxon>
        <taxon>Bacillota</taxon>
        <taxon>Bacilli</taxon>
        <taxon>Bacillales</taxon>
        <taxon>Bacillaceae</taxon>
        <taxon>Gracilibacillus</taxon>
    </lineage>
</organism>
<evidence type="ECO:0000256" key="9">
    <source>
        <dbReference type="ARBA" id="ARBA00038901"/>
    </source>
</evidence>
<sequence length="169" mass="18529">MNMIVGSFNKAKVNAVKRVFTEASVESKEVSSQVSGQPRSEEETLEGAINRARACRNDTSFGIGLEGGVTYLNNQLFLCNWGALVTPSDELFIASGAKIPLPEIIEQKLVKGLELSEIMANLTHEEDIRHHLGAIGVFTNGEVSREEMFVHVSLLLKGQYQSSHIGKKN</sequence>
<comment type="catalytic activity">
    <reaction evidence="10">
        <text>ITP + H2O = IDP + phosphate + H(+)</text>
        <dbReference type="Rhea" id="RHEA:28330"/>
        <dbReference type="ChEBI" id="CHEBI:15377"/>
        <dbReference type="ChEBI" id="CHEBI:15378"/>
        <dbReference type="ChEBI" id="CHEBI:43474"/>
        <dbReference type="ChEBI" id="CHEBI:58280"/>
        <dbReference type="ChEBI" id="CHEBI:61402"/>
        <dbReference type="EC" id="3.6.1.73"/>
    </reaction>
</comment>
<evidence type="ECO:0000313" key="13">
    <source>
        <dbReference type="EMBL" id="PWU70251.1"/>
    </source>
</evidence>
<feature type="domain" description="Non-canonical purine NTP phosphatase/PRRC1" evidence="12">
    <location>
        <begin position="6"/>
        <end position="151"/>
    </location>
</feature>
<dbReference type="EC" id="3.6.1.73" evidence="9"/>
<dbReference type="RefSeq" id="WP_109983020.1">
    <property type="nucleotide sequence ID" value="NZ_JAJUIE010000033.1"/>
</dbReference>
<keyword evidence="5" id="KW-0378">Hydrolase</keyword>
<dbReference type="GO" id="GO:0046872">
    <property type="term" value="F:metal ion binding"/>
    <property type="evidence" value="ECO:0007669"/>
    <property type="project" value="UniProtKB-KW"/>
</dbReference>